<dbReference type="InterPro" id="IPR000891">
    <property type="entry name" value="PYR_CT"/>
</dbReference>
<dbReference type="NCBIfam" id="NF008985">
    <property type="entry name" value="PRK12331.1"/>
    <property type="match status" value="1"/>
</dbReference>
<dbReference type="GO" id="GO:0006094">
    <property type="term" value="P:gluconeogenesis"/>
    <property type="evidence" value="ECO:0007669"/>
    <property type="project" value="TreeGrafter"/>
</dbReference>
<reference evidence="2 3" key="1">
    <citation type="submission" date="2019-03" db="EMBL/GenBank/DDBJ databases">
        <title>Genomic Encyclopedia of Type Strains, Phase IV (KMG-IV): sequencing the most valuable type-strain genomes for metagenomic binning, comparative biology and taxonomic classification.</title>
        <authorList>
            <person name="Goeker M."/>
        </authorList>
    </citation>
    <scope>NUCLEOTIDE SEQUENCE [LARGE SCALE GENOMIC DNA]</scope>
    <source>
        <strain evidence="2 3">DSM 24455</strain>
    </source>
</reference>
<dbReference type="InterPro" id="IPR055268">
    <property type="entry name" value="PCB-like"/>
</dbReference>
<dbReference type="PANTHER" id="PTHR43778:SF2">
    <property type="entry name" value="PYRUVATE CARBOXYLASE, MITOCHONDRIAL"/>
    <property type="match status" value="1"/>
</dbReference>
<dbReference type="InterPro" id="IPR003379">
    <property type="entry name" value="Carboxylase_cons_dom"/>
</dbReference>
<dbReference type="SUPFAM" id="SSF51569">
    <property type="entry name" value="Aldolase"/>
    <property type="match status" value="1"/>
</dbReference>
<organism evidence="2 3">
    <name type="scientific">Fonticella tunisiensis</name>
    <dbReference type="NCBI Taxonomy" id="1096341"/>
    <lineage>
        <taxon>Bacteria</taxon>
        <taxon>Bacillati</taxon>
        <taxon>Bacillota</taxon>
        <taxon>Clostridia</taxon>
        <taxon>Eubacteriales</taxon>
        <taxon>Clostridiaceae</taxon>
        <taxon>Fonticella</taxon>
    </lineage>
</organism>
<comment type="caution">
    <text evidence="2">The sequence shown here is derived from an EMBL/GenBank/DDBJ whole genome shotgun (WGS) entry which is preliminary data.</text>
</comment>
<dbReference type="GO" id="GO:0005737">
    <property type="term" value="C:cytoplasm"/>
    <property type="evidence" value="ECO:0007669"/>
    <property type="project" value="TreeGrafter"/>
</dbReference>
<dbReference type="PANTHER" id="PTHR43778">
    <property type="entry name" value="PYRUVATE CARBOXYLASE"/>
    <property type="match status" value="1"/>
</dbReference>
<evidence type="ECO:0000259" key="1">
    <source>
        <dbReference type="PROSITE" id="PS50991"/>
    </source>
</evidence>
<dbReference type="EMBL" id="SOAZ01000003">
    <property type="protein sequence ID" value="TDT62768.1"/>
    <property type="molecule type" value="Genomic_DNA"/>
</dbReference>
<name>A0A4R7KSM8_9CLOT</name>
<dbReference type="GO" id="GO:0004736">
    <property type="term" value="F:pyruvate carboxylase activity"/>
    <property type="evidence" value="ECO:0007669"/>
    <property type="project" value="TreeGrafter"/>
</dbReference>
<evidence type="ECO:0000313" key="2">
    <source>
        <dbReference type="EMBL" id="TDT62768.1"/>
    </source>
</evidence>
<gene>
    <name evidence="2" type="ORF">EDD71_10341</name>
</gene>
<keyword evidence="3" id="KW-1185">Reference proteome</keyword>
<dbReference type="NCBIfam" id="NF006761">
    <property type="entry name" value="PRK09282.1"/>
    <property type="match status" value="1"/>
</dbReference>
<feature type="domain" description="Pyruvate carboxyltransferase" evidence="1">
    <location>
        <begin position="28"/>
        <end position="288"/>
    </location>
</feature>
<dbReference type="PROSITE" id="PS50991">
    <property type="entry name" value="PYR_CT"/>
    <property type="match status" value="1"/>
</dbReference>
<dbReference type="InterPro" id="IPR013785">
    <property type="entry name" value="Aldolase_TIM"/>
</dbReference>
<protein>
    <submittedName>
        <fullName evidence="2">Oxaloacetate decarboxylase alpha subunit</fullName>
    </submittedName>
</protein>
<accession>A0A4R7KSM8</accession>
<dbReference type="CDD" id="cd07937">
    <property type="entry name" value="DRE_TIM_PC_TC_5S"/>
    <property type="match status" value="1"/>
</dbReference>
<dbReference type="Pfam" id="PF02436">
    <property type="entry name" value="PYC_OADA"/>
    <property type="match status" value="1"/>
</dbReference>
<dbReference type="AlphaFoldDB" id="A0A4R7KSM8"/>
<dbReference type="Gene3D" id="3.20.20.70">
    <property type="entry name" value="Aldolase class I"/>
    <property type="match status" value="1"/>
</dbReference>
<proteinExistence type="predicted"/>
<sequence>MIKDNRLIKVNPAYLVIFLGSDKTVNPIKITETSLRDGHQSLIATRLRTEEILPILEKMDRVGYHALEVWGGATFDACLRFLNEDPWERLRKIRRKVKNTKLQMLLRGQNLLGYKHYADDVVDTFIKKSVENGIDIIRVFDALNDTRNLETSIKAIKESGAHCQCAISYTTSKVHTIEYYVKLSKKMEELGADSICIKDMAGILTPYSAYKLVKRLKEAVSVPIELHTHSTSGIASMTYLKAVEAGVDIIDTAISPFAEGTSQPATESMVVTLSEGERAPELNISLLNEISDYFKPIKEKYRESGILNPKVMDVEPNTLTYQVPGGMLSNLLSQLKGQGALDKYEEVLSEIPRVREDLGFPPLVTPLSQMVGTQAVFNVLTGERYRIVPKEIKEYVKGLYGMPPAPISDDIKQKIIGDEKVITQRPADLLEPEIGKHSKEIGDLATSMEDVLSYILFPQVAKKFFENRLNGKAENENEDSGETVHYITVTM</sequence>
<dbReference type="Pfam" id="PF00682">
    <property type="entry name" value="HMGL-like"/>
    <property type="match status" value="1"/>
</dbReference>
<evidence type="ECO:0000313" key="3">
    <source>
        <dbReference type="Proteomes" id="UP000295325"/>
    </source>
</evidence>
<dbReference type="Proteomes" id="UP000295325">
    <property type="component" value="Unassembled WGS sequence"/>
</dbReference>
<dbReference type="SUPFAM" id="SSF89000">
    <property type="entry name" value="post-HMGL domain-like"/>
    <property type="match status" value="1"/>
</dbReference>